<organism evidence="5 6">
    <name type="scientific">Cryomyces minteri</name>
    <dbReference type="NCBI Taxonomy" id="331657"/>
    <lineage>
        <taxon>Eukaryota</taxon>
        <taxon>Fungi</taxon>
        <taxon>Dikarya</taxon>
        <taxon>Ascomycota</taxon>
        <taxon>Pezizomycotina</taxon>
        <taxon>Dothideomycetes</taxon>
        <taxon>Dothideomycetes incertae sedis</taxon>
        <taxon>Cryomyces</taxon>
    </lineage>
</organism>
<feature type="compositionally biased region" description="Polar residues" evidence="1">
    <location>
        <begin position="1215"/>
        <end position="1229"/>
    </location>
</feature>
<feature type="compositionally biased region" description="Low complexity" evidence="1">
    <location>
        <begin position="1424"/>
        <end position="1438"/>
    </location>
</feature>
<feature type="region of interest" description="Disordered" evidence="1">
    <location>
        <begin position="516"/>
        <end position="549"/>
    </location>
</feature>
<feature type="region of interest" description="Disordered" evidence="1">
    <location>
        <begin position="1552"/>
        <end position="1573"/>
    </location>
</feature>
<feature type="region of interest" description="Disordered" evidence="1">
    <location>
        <begin position="1727"/>
        <end position="1746"/>
    </location>
</feature>
<feature type="region of interest" description="Disordered" evidence="1">
    <location>
        <begin position="1"/>
        <end position="45"/>
    </location>
</feature>
<evidence type="ECO:0000259" key="3">
    <source>
        <dbReference type="Pfam" id="PF24344"/>
    </source>
</evidence>
<dbReference type="Proteomes" id="UP000308768">
    <property type="component" value="Unassembled WGS sequence"/>
</dbReference>
<feature type="compositionally biased region" description="Basic and acidic residues" evidence="1">
    <location>
        <begin position="248"/>
        <end position="260"/>
    </location>
</feature>
<proteinExistence type="predicted"/>
<feature type="compositionally biased region" description="Basic residues" evidence="1">
    <location>
        <begin position="237"/>
        <end position="247"/>
    </location>
</feature>
<dbReference type="EMBL" id="NAJN01000154">
    <property type="protein sequence ID" value="TKA78151.1"/>
    <property type="molecule type" value="Genomic_DNA"/>
</dbReference>
<feature type="region of interest" description="Disordered" evidence="1">
    <location>
        <begin position="1488"/>
        <end position="1508"/>
    </location>
</feature>
<feature type="compositionally biased region" description="Low complexity" evidence="1">
    <location>
        <begin position="1729"/>
        <end position="1744"/>
    </location>
</feature>
<comment type="caution">
    <text evidence="5">The sequence shown here is derived from an EMBL/GenBank/DDBJ whole genome shotgun (WGS) entry which is preliminary data.</text>
</comment>
<feature type="compositionally biased region" description="Basic and acidic residues" evidence="1">
    <location>
        <begin position="1292"/>
        <end position="1301"/>
    </location>
</feature>
<feature type="region of interest" description="Disordered" evidence="1">
    <location>
        <begin position="84"/>
        <end position="404"/>
    </location>
</feature>
<feature type="compositionally biased region" description="Basic and acidic residues" evidence="1">
    <location>
        <begin position="352"/>
        <end position="374"/>
    </location>
</feature>
<dbReference type="OrthoDB" id="5408934at2759"/>
<dbReference type="STRING" id="331657.A0A4U0XNJ3"/>
<evidence type="ECO:0000259" key="4">
    <source>
        <dbReference type="Pfam" id="PF24345"/>
    </source>
</evidence>
<reference evidence="5 6" key="1">
    <citation type="submission" date="2017-03" db="EMBL/GenBank/DDBJ databases">
        <title>Genomes of endolithic fungi from Antarctica.</title>
        <authorList>
            <person name="Coleine C."/>
            <person name="Masonjones S."/>
            <person name="Stajich J.E."/>
        </authorList>
    </citation>
    <scope>NUCLEOTIDE SEQUENCE [LARGE SCALE GENOMIC DNA]</scope>
    <source>
        <strain evidence="5 6">CCFEE 5187</strain>
    </source>
</reference>
<evidence type="ECO:0000313" key="5">
    <source>
        <dbReference type="EMBL" id="TKA78151.1"/>
    </source>
</evidence>
<feature type="region of interest" description="Disordered" evidence="1">
    <location>
        <begin position="1098"/>
        <end position="1456"/>
    </location>
</feature>
<gene>
    <name evidence="5" type="ORF">B0A49_01715</name>
</gene>
<feature type="compositionally biased region" description="Polar residues" evidence="1">
    <location>
        <begin position="1556"/>
        <end position="1570"/>
    </location>
</feature>
<dbReference type="Pfam" id="PF24345">
    <property type="entry name" value="PH_24"/>
    <property type="match status" value="1"/>
</dbReference>
<evidence type="ECO:0000313" key="6">
    <source>
        <dbReference type="Proteomes" id="UP000308768"/>
    </source>
</evidence>
<feature type="compositionally biased region" description="Polar residues" evidence="1">
    <location>
        <begin position="1"/>
        <end position="15"/>
    </location>
</feature>
<feature type="domain" description="PH" evidence="4">
    <location>
        <begin position="1506"/>
        <end position="1646"/>
    </location>
</feature>
<feature type="domain" description="DBL homology" evidence="2">
    <location>
        <begin position="698"/>
        <end position="910"/>
    </location>
</feature>
<feature type="compositionally biased region" description="Acidic residues" evidence="1">
    <location>
        <begin position="1439"/>
        <end position="1455"/>
    </location>
</feature>
<sequence length="1903" mass="207765">MPSTPVTHRNTSTSPNKRDKDATPAKGKRATDKAVDLGPSVGPHDTAAVREKVRIWHTQGGGVIAADDDVVVVEYDTESEVVQKEKPGTIRKERGEASPLRLKSAGKAGGEFEAETQTARVRTRAGRETDADRKAWTRRRGRTADLDEDIKNVSAPKKRVVSDEHWRQNRSHPKTGEGTAAEIKHVSPKVNLPNDGIRVRPTKDISRSPTRSPPLKRVEVKTAYKFATLPDDGIRVRPTKRVARSRSRSRERLGIRDSARAEQSNLRKHSTSVREQQGYLDPASAQRRRRRPSGSNSSDRSEDDGPNSWTPPFLPKESDFGPKRTSIARKAVPRPESGSEDDARRTSWSNFKADHSPGRSRKVSKDGPLEEARSVRIRPSTAGLAYEKDVKVTSESTSANPPKVFGNRVEAWLTNTPDPFAEDQGRPAEPVSTLKAGNRNGTRDSTGVELENVRRSASVDVKAEEVGCPGTANQRWTRARSSELHLNSADLGIVRNFPSGSNEVVSTDFVDDASAATPPELLKRSGAKRNVQSPTRGNSKPSPSRDYFYEKDDVSSVASSSIEASTIDVPDIRLNKHSPGMVLKRPFPTTGKRLSTIASVETFNTRVQAAPPSVVSEISEQPSEATLRHHTIPRDISASKAGDAFDPNALLGVKGRGASLKRKLTTHADLISVLSMPNSQSKSIMSARSIRTNRSRLATATVEDLMNELASDEAKYTRELRTLVDGVIPVLLSCVLSKSDTAVAAGLFSRSPSAHNDPNVTKPIIDMGVALERLKTVHKRIPQQDSNALFAWARGAQRVYADYLKAWRLGFQDVVVNLAPAVEDDMSLTQSPSTKEQAWEAAGLPRNEEGYIVNGEGEKVDVAFLLKRPLVRLKYLAKTLKGISYVKPSEQAESLATKYQDLVIEARKRSNEERARLEDEAATNIDPTRARDPRSLAPLAGVSIDPHRRVRARDYFDMNLQHSSGQQLDCRIELLLRDDDPDCGTSGDVLFCEVSSTGRWLLFPPVHFGRISARNGDREGQIIVMISGVHSGGQNRQELLSLQSSDEQAGFEWVQMLGLTPIPPSLSTFGSFMRKQDQPTSNHDYAMPFVAPQLATPVESRAPSPSEIEVPIGEQVKGSSRQWSFETPKKSRSPPSRAIPESPPSKERNRLQKKNRVSSEGPALRPVIDDQRGSDQVTLQRGDVTVDHSSPRSLNEAMAQAGGGSTLRRSKATKQKGSASLPVSPSSPTKKLRFEEHKDSHKRAILNNSRAETPEPPWTPTTSSVSQSSKDYKVWMPSQNYDPDASSEEEKEMPRKAEQRPQMHRRTSSVPSLELPSIPKVRKNTQPGTPSKPGAKDDRDSGAVPSFFSKFLSSSAPSKLQKKPPDDEQTNLKTPTTEAPPPPPLDRSSGLVQVKRFAIPRFAPAPPGPKTHRRSSSPLKHEYAPSTASESSSESGDSALDDEASATSESSDDEELHIGHAASSLPPLDTMKPFRKVSPPASLYSFPNATLSPSQSASQTPYRTVPEQSGKASKTIACIFSWSEQGLWESLHPNECSVVITPGLIEAFEMSAAHSRPSSSNDHDGTSATAQRPLVALELTPLVPLRRGTALDISIRSPPTSNSKIRSSNNIMFRSRNPEECEALYALINQSRIDNPTYIALQNARGPYGESNWGAAMDRRNGIRTSSGSWWPRRKNSYRASSTRASSLSIAATESSVGSMNSAFSALKRFGSGSHLFNVAKSTIASVDGGKSSTTDSLSSGSSTPVFLDPSKGTPLGLRDVKIRLYARETASKWRDMGSARLTIMLPPRPAPGVAASLTATPRQTGMEKRILINGKTKGELLLDVTLGESCFERVARTGIAVSVWEEATGPNGEVGQVGAVGGVSSARARVYMIQWLTPGARLQMKSERDCAYTFSLVGKQRY</sequence>
<dbReference type="InterPro" id="IPR056222">
    <property type="entry name" value="PH_23"/>
</dbReference>
<feature type="domain" description="PH" evidence="3">
    <location>
        <begin position="924"/>
        <end position="1064"/>
    </location>
</feature>
<feature type="region of interest" description="Disordered" evidence="1">
    <location>
        <begin position="418"/>
        <end position="445"/>
    </location>
</feature>
<dbReference type="InterPro" id="IPR056223">
    <property type="entry name" value="PH_24"/>
</dbReference>
<evidence type="ECO:0008006" key="7">
    <source>
        <dbReference type="Google" id="ProtNLM"/>
    </source>
</evidence>
<name>A0A4U0XNJ3_9PEZI</name>
<evidence type="ECO:0000256" key="1">
    <source>
        <dbReference type="SAM" id="MobiDB-lite"/>
    </source>
</evidence>
<feature type="compositionally biased region" description="Basic and acidic residues" evidence="1">
    <location>
        <begin position="197"/>
        <end position="206"/>
    </location>
</feature>
<feature type="compositionally biased region" description="Basic and acidic residues" evidence="1">
    <location>
        <begin position="16"/>
        <end position="35"/>
    </location>
</feature>
<feature type="compositionally biased region" description="Low complexity" evidence="1">
    <location>
        <begin position="1260"/>
        <end position="1269"/>
    </location>
</feature>
<feature type="compositionally biased region" description="Basic and acidic residues" evidence="1">
    <location>
        <begin position="142"/>
        <end position="151"/>
    </location>
</feature>
<accession>A0A4U0XNJ3</accession>
<dbReference type="Pfam" id="PF24340">
    <property type="entry name" value="DH_2"/>
    <property type="match status" value="1"/>
</dbReference>
<feature type="compositionally biased region" description="Basic and acidic residues" evidence="1">
    <location>
        <begin position="84"/>
        <end position="96"/>
    </location>
</feature>
<dbReference type="InterPro" id="IPR056416">
    <property type="entry name" value="DH_2_fung"/>
</dbReference>
<protein>
    <recommendedName>
        <fullName evidence="7">PI-PLC Y-box domain-containing protein</fullName>
    </recommendedName>
</protein>
<feature type="compositionally biased region" description="Polar residues" evidence="1">
    <location>
        <begin position="530"/>
        <end position="542"/>
    </location>
</feature>
<dbReference type="Pfam" id="PF24344">
    <property type="entry name" value="PH_23"/>
    <property type="match status" value="1"/>
</dbReference>
<evidence type="ECO:0000259" key="2">
    <source>
        <dbReference type="Pfam" id="PF24340"/>
    </source>
</evidence>
<feature type="compositionally biased region" description="Basic and acidic residues" evidence="1">
    <location>
        <begin position="125"/>
        <end position="135"/>
    </location>
</feature>
<keyword evidence="6" id="KW-1185">Reference proteome</keyword>